<dbReference type="InterPro" id="IPR013087">
    <property type="entry name" value="Znf_C2H2_type"/>
</dbReference>
<feature type="compositionally biased region" description="Polar residues" evidence="8">
    <location>
        <begin position="99"/>
        <end position="108"/>
    </location>
</feature>
<dbReference type="Gene3D" id="3.30.160.60">
    <property type="entry name" value="Classic Zinc Finger"/>
    <property type="match status" value="2"/>
</dbReference>
<dbReference type="Pfam" id="PF04082">
    <property type="entry name" value="Fungal_trans"/>
    <property type="match status" value="1"/>
</dbReference>
<feature type="compositionally biased region" description="Polar residues" evidence="8">
    <location>
        <begin position="142"/>
        <end position="151"/>
    </location>
</feature>
<dbReference type="CDD" id="cd12148">
    <property type="entry name" value="fungal_TF_MHR"/>
    <property type="match status" value="1"/>
</dbReference>
<evidence type="ECO:0000313" key="10">
    <source>
        <dbReference type="EMBL" id="QDS76225.1"/>
    </source>
</evidence>
<name>A0A517LKQ4_9PEZI</name>
<feature type="domain" description="C2H2-type" evidence="9">
    <location>
        <begin position="77"/>
        <end position="100"/>
    </location>
</feature>
<dbReference type="InterPro" id="IPR036236">
    <property type="entry name" value="Znf_C2H2_sf"/>
</dbReference>
<feature type="region of interest" description="Disordered" evidence="8">
    <location>
        <begin position="1"/>
        <end position="53"/>
    </location>
</feature>
<dbReference type="GO" id="GO:0000785">
    <property type="term" value="C:chromatin"/>
    <property type="evidence" value="ECO:0007669"/>
    <property type="project" value="TreeGrafter"/>
</dbReference>
<dbReference type="PANTHER" id="PTHR40626:SF13">
    <property type="entry name" value="RESPIRATION FACTOR 2-RELATED"/>
    <property type="match status" value="1"/>
</dbReference>
<accession>A0A517LKQ4</accession>
<feature type="compositionally biased region" description="Low complexity" evidence="8">
    <location>
        <begin position="940"/>
        <end position="954"/>
    </location>
</feature>
<evidence type="ECO:0000256" key="4">
    <source>
        <dbReference type="ARBA" id="ARBA00022771"/>
    </source>
</evidence>
<dbReference type="GO" id="GO:0000981">
    <property type="term" value="F:DNA-binding transcription factor activity, RNA polymerase II-specific"/>
    <property type="evidence" value="ECO:0007669"/>
    <property type="project" value="InterPro"/>
</dbReference>
<dbReference type="FunFam" id="3.30.160.60:FF:000446">
    <property type="entry name" value="Zinc finger protein"/>
    <property type="match status" value="1"/>
</dbReference>
<dbReference type="Pfam" id="PF00096">
    <property type="entry name" value="zf-C2H2"/>
    <property type="match status" value="2"/>
</dbReference>
<evidence type="ECO:0000256" key="6">
    <source>
        <dbReference type="ARBA" id="ARBA00023242"/>
    </source>
</evidence>
<feature type="compositionally biased region" description="Polar residues" evidence="8">
    <location>
        <begin position="928"/>
        <end position="939"/>
    </location>
</feature>
<dbReference type="PANTHER" id="PTHR40626">
    <property type="entry name" value="MIP31509P"/>
    <property type="match status" value="1"/>
</dbReference>
<keyword evidence="2" id="KW-0479">Metal-binding</keyword>
<dbReference type="InterPro" id="IPR007219">
    <property type="entry name" value="XnlR_reg_dom"/>
</dbReference>
<dbReference type="Proteomes" id="UP000316270">
    <property type="component" value="Chromosome 14"/>
</dbReference>
<feature type="compositionally biased region" description="Polar residues" evidence="8">
    <location>
        <begin position="10"/>
        <end position="24"/>
    </location>
</feature>
<dbReference type="FunFam" id="3.30.160.60:FF:000576">
    <property type="entry name" value="C2H2 transcription factor (AmdX)"/>
    <property type="match status" value="1"/>
</dbReference>
<dbReference type="PROSITE" id="PS00028">
    <property type="entry name" value="ZINC_FINGER_C2H2_1"/>
    <property type="match status" value="2"/>
</dbReference>
<dbReference type="PROSITE" id="PS50157">
    <property type="entry name" value="ZINC_FINGER_C2H2_2"/>
    <property type="match status" value="2"/>
</dbReference>
<dbReference type="GO" id="GO:0008270">
    <property type="term" value="F:zinc ion binding"/>
    <property type="evidence" value="ECO:0007669"/>
    <property type="project" value="UniProtKB-KW"/>
</dbReference>
<evidence type="ECO:0000313" key="11">
    <source>
        <dbReference type="Proteomes" id="UP000316270"/>
    </source>
</evidence>
<feature type="region of interest" description="Disordered" evidence="8">
    <location>
        <begin position="926"/>
        <end position="982"/>
    </location>
</feature>
<dbReference type="AlphaFoldDB" id="A0A517LKQ4"/>
<evidence type="ECO:0000259" key="9">
    <source>
        <dbReference type="PROSITE" id="PS50157"/>
    </source>
</evidence>
<reference evidence="10 11" key="1">
    <citation type="submission" date="2019-07" db="EMBL/GenBank/DDBJ databases">
        <title>Finished genome of Venturia effusa.</title>
        <authorList>
            <person name="Young C.A."/>
            <person name="Cox M.P."/>
            <person name="Ganley A.R.D."/>
            <person name="David W.J."/>
        </authorList>
    </citation>
    <scope>NUCLEOTIDE SEQUENCE [LARGE SCALE GENOMIC DNA]</scope>
    <source>
        <strain evidence="11">albino</strain>
    </source>
</reference>
<dbReference type="SUPFAM" id="SSF57667">
    <property type="entry name" value="beta-beta-alpha zinc fingers"/>
    <property type="match status" value="1"/>
</dbReference>
<dbReference type="SMART" id="SM00355">
    <property type="entry name" value="ZnF_C2H2"/>
    <property type="match status" value="2"/>
</dbReference>
<evidence type="ECO:0000256" key="1">
    <source>
        <dbReference type="ARBA" id="ARBA00004123"/>
    </source>
</evidence>
<keyword evidence="6" id="KW-0539">Nucleus</keyword>
<dbReference type="GO" id="GO:0000978">
    <property type="term" value="F:RNA polymerase II cis-regulatory region sequence-specific DNA binding"/>
    <property type="evidence" value="ECO:0007669"/>
    <property type="project" value="InterPro"/>
</dbReference>
<protein>
    <recommendedName>
        <fullName evidence="9">C2H2-type domain-containing protein</fullName>
    </recommendedName>
</protein>
<evidence type="ECO:0000256" key="5">
    <source>
        <dbReference type="ARBA" id="ARBA00022833"/>
    </source>
</evidence>
<proteinExistence type="predicted"/>
<comment type="subcellular location">
    <subcellularLocation>
        <location evidence="1">Nucleus</location>
    </subcellularLocation>
</comment>
<sequence length="1157" mass="126809">MVSVMAPSGVNLNDGMSSATNATESELVFEPPSTKPQFPPPKTDKPRPHMCTTCGRSFARLEHLKRHERSHTKEKPFECPQCTRCFARRDLLLRHQQKLHQTGTTNPRPRNGRRESTSGAQPAGASRVRKNSIANSVGGPGASTTSSMRPRANTISHIDGAAINLLMGANSRSNHGMHHLNNHNSISGFGSTGGLDMRVMQGYSHHASHGLPKLETHGLNMVGGGLRTAPLAGMGDNYDFTKLFGSDSTINPAQLHFPGSVATPASPFQTFPPFGAGIDDEDGLDWTGGLGETLMHVNSNNEAIADGSSPSAISTASQSGFSEVMLDGSNNPACWSSSMMVPPVVSSSPFNGDSINATTFPELVTHVTRMPSQMDMQEQHLADNWLYSTPPSMTALGSVSTIPGMPNQYFQQSNLPGDMSNGYTGLYHSEEHQTSSISALTDSITDVTRQALLYSLSQPSRYGHTSRPLFSHMHSPLSPGLQQNRACLPTTADLQRYVSAYVHCFHPHMPFLHIATLTFNSPVFINHMQANHSTSEGVVGGGGCLILAMAAIGASYEFEHAVAKDLFEAAKRMIKLYLDVRLNSQKNSGGMGNTKHHRTPLWLVQAMLLNLIYGHQCGDKIAADSATIQCAALVSLAKAAQLNEADPDIAADEARSWRLRSSAYENNIDMTDDALSPGSWKKVNSQETREEHQEWFRWKSQEERKRTLFSIFVLSSLLVTAYDHQPKILNSELNLDLPCEEDLWSAESPQAWNAVGGLAEADARTVSFVDALTYLLTAAGRQPADRRLSSEHHPTFGSSVPIQEFPASDLKPSTFGCYVLINALHVYIWETRQRHQGRHWKPQETEQMHAQVEPALRAWQAAWRANPHHNLERPNPYGPLPADSIPLLDLAYVRLFVNLGRSKEAFWNRDFDAMAKELGEGNEIIQHANGSRDGSSEPFNTATTNTSTNSPGPNGHHREGAADAGPEIPNVMPQQPEQSSKRERHLRKAAFYAADSLTMADKLGSTFAEFTSRELPIQAAMCTFDCVQVLAEWIATVQERVGRFLGIIGRDDIDYSQVPAIMLLEEEDVKLIRKVNEILNQAEVKVTFDAASMGTSPDAILGHYSPLQESGDGSRLLLMTAYMLDKAAVWPITKVMARALHTHAEALKRRAEASLET</sequence>
<feature type="region of interest" description="Disordered" evidence="8">
    <location>
        <begin position="97"/>
        <end position="151"/>
    </location>
</feature>
<gene>
    <name evidence="10" type="ORF">FKW77_008659</name>
</gene>
<dbReference type="InterPro" id="IPR051059">
    <property type="entry name" value="VerF-like"/>
</dbReference>
<keyword evidence="5" id="KW-0862">Zinc</keyword>
<evidence type="ECO:0000256" key="2">
    <source>
        <dbReference type="ARBA" id="ARBA00022723"/>
    </source>
</evidence>
<dbReference type="STRING" id="50376.A0A517LKQ4"/>
<keyword evidence="3" id="KW-0677">Repeat</keyword>
<evidence type="ECO:0000256" key="3">
    <source>
        <dbReference type="ARBA" id="ARBA00022737"/>
    </source>
</evidence>
<keyword evidence="4 7" id="KW-0863">Zinc-finger</keyword>
<dbReference type="OrthoDB" id="6077919at2759"/>
<dbReference type="GO" id="GO:0006351">
    <property type="term" value="P:DNA-templated transcription"/>
    <property type="evidence" value="ECO:0007669"/>
    <property type="project" value="InterPro"/>
</dbReference>
<feature type="domain" description="C2H2-type" evidence="9">
    <location>
        <begin position="49"/>
        <end position="76"/>
    </location>
</feature>
<dbReference type="GO" id="GO:0005634">
    <property type="term" value="C:nucleus"/>
    <property type="evidence" value="ECO:0007669"/>
    <property type="project" value="UniProtKB-SubCell"/>
</dbReference>
<evidence type="ECO:0000256" key="8">
    <source>
        <dbReference type="SAM" id="MobiDB-lite"/>
    </source>
</evidence>
<organism evidence="10 11">
    <name type="scientific">Venturia effusa</name>
    <dbReference type="NCBI Taxonomy" id="50376"/>
    <lineage>
        <taxon>Eukaryota</taxon>
        <taxon>Fungi</taxon>
        <taxon>Dikarya</taxon>
        <taxon>Ascomycota</taxon>
        <taxon>Pezizomycotina</taxon>
        <taxon>Dothideomycetes</taxon>
        <taxon>Pleosporomycetidae</taxon>
        <taxon>Venturiales</taxon>
        <taxon>Venturiaceae</taxon>
        <taxon>Venturia</taxon>
    </lineage>
</organism>
<dbReference type="EMBL" id="CP042198">
    <property type="protein sequence ID" value="QDS76225.1"/>
    <property type="molecule type" value="Genomic_DNA"/>
</dbReference>
<evidence type="ECO:0000256" key="7">
    <source>
        <dbReference type="PROSITE-ProRule" id="PRU00042"/>
    </source>
</evidence>
<keyword evidence="11" id="KW-1185">Reference proteome</keyword>